<dbReference type="InterPro" id="IPR036291">
    <property type="entry name" value="NAD(P)-bd_dom_sf"/>
</dbReference>
<keyword evidence="8" id="KW-0275">Fatty acid biosynthesis</keyword>
<comment type="catalytic activity">
    <reaction evidence="10">
        <text>a 2,3-saturated acyl-[ACP] + NADP(+) = a (2E)-enoyl-[ACP] + NADPH + H(+)</text>
        <dbReference type="Rhea" id="RHEA:22564"/>
        <dbReference type="Rhea" id="RHEA-COMP:9925"/>
        <dbReference type="Rhea" id="RHEA-COMP:9926"/>
        <dbReference type="ChEBI" id="CHEBI:15378"/>
        <dbReference type="ChEBI" id="CHEBI:57783"/>
        <dbReference type="ChEBI" id="CHEBI:58349"/>
        <dbReference type="ChEBI" id="CHEBI:78784"/>
        <dbReference type="ChEBI" id="CHEBI:78785"/>
        <dbReference type="EC" id="1.3.1.104"/>
    </reaction>
</comment>
<dbReference type="EMBL" id="CP142149">
    <property type="protein sequence ID" value="WSE28705.1"/>
    <property type="molecule type" value="Genomic_DNA"/>
</dbReference>
<dbReference type="Proteomes" id="UP001330812">
    <property type="component" value="Chromosome"/>
</dbReference>
<dbReference type="CDD" id="cd05282">
    <property type="entry name" value="ETR_like"/>
    <property type="match status" value="1"/>
</dbReference>
<sequence length="327" mass="34087">MSKLVLTGVGDVDTTVRLDVNPDLTLGATDALVTLEAAALNPADFLFALGWYGVYPQVPSAIGFEGVGRVAAVGAEVDQSLAGKRVIFLPVGTPGVWATQAVVPARNLVVVPDAADARQLAMLSVNPATAYLLLNRYVDLQPGDWIGQNIANSAVGQLVVALARRAGVKTLNVVRREEAAQQVRDLGGDVVLVDGEDLGDRVKAALGGAELKLVLDGAADATAATLATALSAGGTVVGYSSATGEPAKLPLGDVIYRELNHRGFWITNWARTASRKEVERVYGELAGLVVAGELGAAVEAVYSLEDFQAAFDHARKAGRAGKVLFTF</sequence>
<dbReference type="RefSeq" id="WP_326567704.1">
    <property type="nucleotide sequence ID" value="NZ_CP142149.1"/>
</dbReference>
<dbReference type="InterPro" id="IPR020843">
    <property type="entry name" value="ER"/>
</dbReference>
<evidence type="ECO:0000256" key="4">
    <source>
        <dbReference type="ARBA" id="ARBA00022857"/>
    </source>
</evidence>
<dbReference type="Gene3D" id="3.90.180.10">
    <property type="entry name" value="Medium-chain alcohol dehydrogenases, catalytic domain"/>
    <property type="match status" value="1"/>
</dbReference>
<evidence type="ECO:0000256" key="10">
    <source>
        <dbReference type="ARBA" id="ARBA00048843"/>
    </source>
</evidence>
<evidence type="ECO:0000313" key="13">
    <source>
        <dbReference type="Proteomes" id="UP001330812"/>
    </source>
</evidence>
<evidence type="ECO:0000256" key="8">
    <source>
        <dbReference type="ARBA" id="ARBA00023160"/>
    </source>
</evidence>
<feature type="domain" description="Enoyl reductase (ER)" evidence="11">
    <location>
        <begin position="10"/>
        <end position="325"/>
    </location>
</feature>
<reference evidence="12 13" key="1">
    <citation type="journal article" date="2015" name="Int. J. Syst. Evol. Microbiol.">
        <title>Amycolatopsis rhabdoformis sp. nov., an actinomycete isolated from a tropical forest soil.</title>
        <authorList>
            <person name="Souza W.R."/>
            <person name="Silva R.E."/>
            <person name="Goodfellow M."/>
            <person name="Busarakam K."/>
            <person name="Figueiro F.S."/>
            <person name="Ferreira D."/>
            <person name="Rodrigues-Filho E."/>
            <person name="Moraes L.A.B."/>
            <person name="Zucchi T.D."/>
        </authorList>
    </citation>
    <scope>NUCLEOTIDE SEQUENCE [LARGE SCALE GENOMIC DNA]</scope>
    <source>
        <strain evidence="12 13">NCIMB 14900</strain>
    </source>
</reference>
<dbReference type="EC" id="1.3.1.104" evidence="9"/>
<keyword evidence="4" id="KW-0521">NADP</keyword>
<dbReference type="InterPro" id="IPR011032">
    <property type="entry name" value="GroES-like_sf"/>
</dbReference>
<keyword evidence="6" id="KW-0560">Oxidoreductase</keyword>
<keyword evidence="2" id="KW-0444">Lipid biosynthesis</keyword>
<accession>A0ABZ1I4Z6</accession>
<dbReference type="Gene3D" id="3.40.50.720">
    <property type="entry name" value="NAD(P)-binding Rossmann-like Domain"/>
    <property type="match status" value="1"/>
</dbReference>
<keyword evidence="7" id="KW-0443">Lipid metabolism</keyword>
<proteinExistence type="inferred from homology"/>
<keyword evidence="3" id="KW-0276">Fatty acid metabolism</keyword>
<dbReference type="SMART" id="SM00829">
    <property type="entry name" value="PKS_ER"/>
    <property type="match status" value="1"/>
</dbReference>
<dbReference type="InterPro" id="IPR013154">
    <property type="entry name" value="ADH-like_N"/>
</dbReference>
<evidence type="ECO:0000256" key="2">
    <source>
        <dbReference type="ARBA" id="ARBA00022516"/>
    </source>
</evidence>
<dbReference type="Pfam" id="PF00107">
    <property type="entry name" value="ADH_zinc_N"/>
    <property type="match status" value="1"/>
</dbReference>
<dbReference type="InterPro" id="IPR051034">
    <property type="entry name" value="Mito_Enoyl-ACP_Reductase"/>
</dbReference>
<name>A0ABZ1I4Z6_9PSEU</name>
<dbReference type="Pfam" id="PF08240">
    <property type="entry name" value="ADH_N"/>
    <property type="match status" value="1"/>
</dbReference>
<dbReference type="SUPFAM" id="SSF51735">
    <property type="entry name" value="NAD(P)-binding Rossmann-fold domains"/>
    <property type="match status" value="1"/>
</dbReference>
<keyword evidence="13" id="KW-1185">Reference proteome</keyword>
<dbReference type="SUPFAM" id="SSF50129">
    <property type="entry name" value="GroES-like"/>
    <property type="match status" value="1"/>
</dbReference>
<evidence type="ECO:0000256" key="9">
    <source>
        <dbReference type="ARBA" id="ARBA00038963"/>
    </source>
</evidence>
<keyword evidence="5" id="KW-0809">Transit peptide</keyword>
<evidence type="ECO:0000313" key="12">
    <source>
        <dbReference type="EMBL" id="WSE28705.1"/>
    </source>
</evidence>
<organism evidence="12 13">
    <name type="scientific">Amycolatopsis rhabdoformis</name>
    <dbReference type="NCBI Taxonomy" id="1448059"/>
    <lineage>
        <taxon>Bacteria</taxon>
        <taxon>Bacillati</taxon>
        <taxon>Actinomycetota</taxon>
        <taxon>Actinomycetes</taxon>
        <taxon>Pseudonocardiales</taxon>
        <taxon>Pseudonocardiaceae</taxon>
        <taxon>Amycolatopsis</taxon>
    </lineage>
</organism>
<dbReference type="PANTHER" id="PTHR43981">
    <property type="entry name" value="ENOYL-[ACYL-CARRIER-PROTEIN] REDUCTASE, MITOCHONDRIAL"/>
    <property type="match status" value="1"/>
</dbReference>
<evidence type="ECO:0000256" key="1">
    <source>
        <dbReference type="ARBA" id="ARBA00010371"/>
    </source>
</evidence>
<gene>
    <name evidence="12" type="ORF">VSH64_38690</name>
</gene>
<evidence type="ECO:0000256" key="6">
    <source>
        <dbReference type="ARBA" id="ARBA00023002"/>
    </source>
</evidence>
<protein>
    <recommendedName>
        <fullName evidence="9">enoyl-[acyl-carrier-protein] reductase</fullName>
        <ecNumber evidence="9">1.3.1.104</ecNumber>
    </recommendedName>
</protein>
<dbReference type="InterPro" id="IPR013149">
    <property type="entry name" value="ADH-like_C"/>
</dbReference>
<evidence type="ECO:0000256" key="5">
    <source>
        <dbReference type="ARBA" id="ARBA00022946"/>
    </source>
</evidence>
<evidence type="ECO:0000256" key="3">
    <source>
        <dbReference type="ARBA" id="ARBA00022832"/>
    </source>
</evidence>
<dbReference type="PANTHER" id="PTHR43981:SF2">
    <property type="entry name" value="ENOYL-[ACYL-CARRIER-PROTEIN] REDUCTASE, MITOCHONDRIAL"/>
    <property type="match status" value="1"/>
</dbReference>
<comment type="similarity">
    <text evidence="1">Belongs to the zinc-containing alcohol dehydrogenase family. Quinone oxidoreductase subfamily.</text>
</comment>
<evidence type="ECO:0000256" key="7">
    <source>
        <dbReference type="ARBA" id="ARBA00023098"/>
    </source>
</evidence>
<evidence type="ECO:0000259" key="11">
    <source>
        <dbReference type="SMART" id="SM00829"/>
    </source>
</evidence>